<keyword evidence="4 10" id="KW-0812">Transmembrane</keyword>
<keyword evidence="6 11" id="KW-0798">TonB box</keyword>
<dbReference type="EMBL" id="MFSU01000039">
    <property type="protein sequence ID" value="OGI48055.1"/>
    <property type="molecule type" value="Genomic_DNA"/>
</dbReference>
<evidence type="ECO:0008006" key="16">
    <source>
        <dbReference type="Google" id="ProtNLM"/>
    </source>
</evidence>
<dbReference type="PROSITE" id="PS52016">
    <property type="entry name" value="TONB_DEPENDENT_REC_3"/>
    <property type="match status" value="1"/>
</dbReference>
<dbReference type="InterPro" id="IPR036942">
    <property type="entry name" value="Beta-barrel_TonB_sf"/>
</dbReference>
<evidence type="ECO:0000256" key="10">
    <source>
        <dbReference type="PROSITE-ProRule" id="PRU01360"/>
    </source>
</evidence>
<dbReference type="Gene3D" id="2.40.170.20">
    <property type="entry name" value="TonB-dependent receptor, beta-barrel domain"/>
    <property type="match status" value="1"/>
</dbReference>
<comment type="caution">
    <text evidence="14">The sequence shown here is derived from an EMBL/GenBank/DDBJ whole genome shotgun (WGS) entry which is preliminary data.</text>
</comment>
<dbReference type="InterPro" id="IPR039426">
    <property type="entry name" value="TonB-dep_rcpt-like"/>
</dbReference>
<feature type="domain" description="TonB-dependent receptor plug" evidence="13">
    <location>
        <begin position="19"/>
        <end position="127"/>
    </location>
</feature>
<keyword evidence="2 10" id="KW-0813">Transport</keyword>
<dbReference type="Gene3D" id="2.170.130.10">
    <property type="entry name" value="TonB-dependent receptor, plug domain"/>
    <property type="match status" value="1"/>
</dbReference>
<dbReference type="InterPro" id="IPR000531">
    <property type="entry name" value="Beta-barrel_TonB"/>
</dbReference>
<keyword evidence="9 10" id="KW-0998">Cell outer membrane</keyword>
<keyword evidence="7 10" id="KW-0472">Membrane</keyword>
<proteinExistence type="inferred from homology"/>
<dbReference type="PANTHER" id="PTHR30069:SF29">
    <property type="entry name" value="HEMOGLOBIN AND HEMOGLOBIN-HAPTOGLOBIN-BINDING PROTEIN 1-RELATED"/>
    <property type="match status" value="1"/>
</dbReference>
<dbReference type="SUPFAM" id="SSF56935">
    <property type="entry name" value="Porins"/>
    <property type="match status" value="1"/>
</dbReference>
<evidence type="ECO:0000256" key="6">
    <source>
        <dbReference type="ARBA" id="ARBA00023077"/>
    </source>
</evidence>
<dbReference type="GO" id="GO:0009279">
    <property type="term" value="C:cell outer membrane"/>
    <property type="evidence" value="ECO:0007669"/>
    <property type="project" value="UniProtKB-SubCell"/>
</dbReference>
<dbReference type="PANTHER" id="PTHR30069">
    <property type="entry name" value="TONB-DEPENDENT OUTER MEMBRANE RECEPTOR"/>
    <property type="match status" value="1"/>
</dbReference>
<gene>
    <name evidence="14" type="ORF">A2151_05295</name>
</gene>
<protein>
    <recommendedName>
        <fullName evidence="16">TonB-dependent receptor</fullName>
    </recommendedName>
</protein>
<evidence type="ECO:0000259" key="12">
    <source>
        <dbReference type="Pfam" id="PF00593"/>
    </source>
</evidence>
<comment type="similarity">
    <text evidence="10 11">Belongs to the TonB-dependent receptor family.</text>
</comment>
<reference evidence="14 15" key="1">
    <citation type="journal article" date="2016" name="Nat. Commun.">
        <title>Thousands of microbial genomes shed light on interconnected biogeochemical processes in an aquifer system.</title>
        <authorList>
            <person name="Anantharaman K."/>
            <person name="Brown C.T."/>
            <person name="Hug L.A."/>
            <person name="Sharon I."/>
            <person name="Castelle C.J."/>
            <person name="Probst A.J."/>
            <person name="Thomas B.C."/>
            <person name="Singh A."/>
            <person name="Wilkins M.J."/>
            <person name="Karaoz U."/>
            <person name="Brodie E.L."/>
            <person name="Williams K.H."/>
            <person name="Hubbard S.S."/>
            <person name="Banfield J.F."/>
        </authorList>
    </citation>
    <scope>NUCLEOTIDE SEQUENCE [LARGE SCALE GENOMIC DNA]</scope>
</reference>
<dbReference type="STRING" id="1817760.A2151_05295"/>
<evidence type="ECO:0000256" key="5">
    <source>
        <dbReference type="ARBA" id="ARBA00022729"/>
    </source>
</evidence>
<name>A0A1F6TSJ6_9PROT</name>
<keyword evidence="5" id="KW-0732">Signal</keyword>
<keyword evidence="8" id="KW-0675">Receptor</keyword>
<evidence type="ECO:0000256" key="4">
    <source>
        <dbReference type="ARBA" id="ARBA00022692"/>
    </source>
</evidence>
<dbReference type="CDD" id="cd01347">
    <property type="entry name" value="ligand_gated_channel"/>
    <property type="match status" value="1"/>
</dbReference>
<sequence length="624" mass="69140">MLFQDIPAVFGASRYEQKLSEAPAAVTIVTADEIKRYGHRTLADILRSVRGFYTANDRAYTYAGVRGFGRLGDYNTRVLLLIDGYRTNDNIFDQAFIGTESLVDVDTIDRVEVIHGPGSSLYGTNAFFATINVITRRGRDLKGAEVSAEGGSFRSNRGRVSYGDKYENGAEMLLAASYYDSAGRSLYFAEFDDPATNNGVAENVDAERYRNFFGKLSAGDYTLTAGYVEHNKALPTGAFDTVFNDPGTRLRDPVLGFVNVKYERAIAADAQLMLRLGQNRYRYQGSYVYPTETQREDDYGAWWTAEAVYTARPARGHRLVAGAEYQGNTRQDQSTVNEAGVLLDDRRDSARSALYVQDELRLREDLLVNVGARGDRYESFGGTVNPRLGLLYAASAQTTVKLLYGEAFRAPNVFEIYYSDGAVTQKGNPDLKPETIATSELVVEQDLGGGLRGAASLYRYTIRDLITQQVDPNDGLLVFRNVERVTAEGIELELGGWFAARFEGRASYAYQASTDAGTGERLVNSPRALAKLNVSTPFIERRLRGGVELQYTGPRLTRTRAETGGFTVVNLTLLARNWVKGLELSASLYNVLDKAYADPVSDSYAPETIAQDGRRYRLKAAYEF</sequence>
<evidence type="ECO:0000256" key="7">
    <source>
        <dbReference type="ARBA" id="ARBA00023136"/>
    </source>
</evidence>
<comment type="subcellular location">
    <subcellularLocation>
        <location evidence="1 10">Cell outer membrane</location>
        <topology evidence="1 10">Multi-pass membrane protein</topology>
    </subcellularLocation>
</comment>
<evidence type="ECO:0000313" key="15">
    <source>
        <dbReference type="Proteomes" id="UP000178885"/>
    </source>
</evidence>
<evidence type="ECO:0000256" key="8">
    <source>
        <dbReference type="ARBA" id="ARBA00023170"/>
    </source>
</evidence>
<evidence type="ECO:0000259" key="13">
    <source>
        <dbReference type="Pfam" id="PF07715"/>
    </source>
</evidence>
<dbReference type="AlphaFoldDB" id="A0A1F6TSJ6"/>
<accession>A0A1F6TSJ6</accession>
<dbReference type="Pfam" id="PF00593">
    <property type="entry name" value="TonB_dep_Rec_b-barrel"/>
    <property type="match status" value="1"/>
</dbReference>
<evidence type="ECO:0000313" key="14">
    <source>
        <dbReference type="EMBL" id="OGI48055.1"/>
    </source>
</evidence>
<organism evidence="14 15">
    <name type="scientific">Candidatus Muproteobacteria bacterium RBG_16_65_34</name>
    <dbReference type="NCBI Taxonomy" id="1817760"/>
    <lineage>
        <taxon>Bacteria</taxon>
        <taxon>Pseudomonadati</taxon>
        <taxon>Pseudomonadota</taxon>
        <taxon>Candidatus Muproteobacteria</taxon>
    </lineage>
</organism>
<evidence type="ECO:0000256" key="2">
    <source>
        <dbReference type="ARBA" id="ARBA00022448"/>
    </source>
</evidence>
<dbReference type="GO" id="GO:0015344">
    <property type="term" value="F:siderophore uptake transmembrane transporter activity"/>
    <property type="evidence" value="ECO:0007669"/>
    <property type="project" value="TreeGrafter"/>
</dbReference>
<evidence type="ECO:0000256" key="1">
    <source>
        <dbReference type="ARBA" id="ARBA00004571"/>
    </source>
</evidence>
<dbReference type="GO" id="GO:0044718">
    <property type="term" value="P:siderophore transmembrane transport"/>
    <property type="evidence" value="ECO:0007669"/>
    <property type="project" value="TreeGrafter"/>
</dbReference>
<evidence type="ECO:0000256" key="3">
    <source>
        <dbReference type="ARBA" id="ARBA00022452"/>
    </source>
</evidence>
<evidence type="ECO:0000256" key="9">
    <source>
        <dbReference type="ARBA" id="ARBA00023237"/>
    </source>
</evidence>
<dbReference type="InterPro" id="IPR012910">
    <property type="entry name" value="Plug_dom"/>
</dbReference>
<dbReference type="InterPro" id="IPR037066">
    <property type="entry name" value="Plug_dom_sf"/>
</dbReference>
<feature type="domain" description="TonB-dependent receptor-like beta-barrel" evidence="12">
    <location>
        <begin position="241"/>
        <end position="591"/>
    </location>
</feature>
<keyword evidence="3 10" id="KW-1134">Transmembrane beta strand</keyword>
<evidence type="ECO:0000256" key="11">
    <source>
        <dbReference type="RuleBase" id="RU003357"/>
    </source>
</evidence>
<dbReference type="Proteomes" id="UP000178885">
    <property type="component" value="Unassembled WGS sequence"/>
</dbReference>
<dbReference type="Pfam" id="PF07715">
    <property type="entry name" value="Plug"/>
    <property type="match status" value="1"/>
</dbReference>